<name>A0A067MIE7_BOTB1</name>
<gene>
    <name evidence="7" type="ORF">BOTBODRAFT_448738</name>
</gene>
<evidence type="ECO:0000256" key="5">
    <source>
        <dbReference type="ARBA" id="ARBA00023274"/>
    </source>
</evidence>
<keyword evidence="5" id="KW-0687">Ribonucleoprotein</keyword>
<dbReference type="InterPro" id="IPR052008">
    <property type="entry name" value="Mitoribosomal_protein_bL33"/>
</dbReference>
<dbReference type="HOGENOM" id="CLU_2049322_0_0_1"/>
<comment type="similarity">
    <text evidence="2">Belongs to the bacterial ribosomal protein bL33 family.</text>
</comment>
<dbReference type="GO" id="GO:1990904">
    <property type="term" value="C:ribonucleoprotein complex"/>
    <property type="evidence" value="ECO:0007669"/>
    <property type="project" value="UniProtKB-KW"/>
</dbReference>
<dbReference type="Proteomes" id="UP000027195">
    <property type="component" value="Unassembled WGS sequence"/>
</dbReference>
<dbReference type="InterPro" id="IPR001705">
    <property type="entry name" value="Ribosomal_bL33"/>
</dbReference>
<proteinExistence type="inferred from homology"/>
<accession>A0A067MIE7</accession>
<organism evidence="7 8">
    <name type="scientific">Botryobasidium botryosum (strain FD-172 SS1)</name>
    <dbReference type="NCBI Taxonomy" id="930990"/>
    <lineage>
        <taxon>Eukaryota</taxon>
        <taxon>Fungi</taxon>
        <taxon>Dikarya</taxon>
        <taxon>Basidiomycota</taxon>
        <taxon>Agaricomycotina</taxon>
        <taxon>Agaricomycetes</taxon>
        <taxon>Cantharellales</taxon>
        <taxon>Botryobasidiaceae</taxon>
        <taxon>Botryobasidium</taxon>
    </lineage>
</organism>
<dbReference type="InParanoid" id="A0A067MIE7"/>
<dbReference type="GO" id="GO:0005840">
    <property type="term" value="C:ribosome"/>
    <property type="evidence" value="ECO:0007669"/>
    <property type="project" value="UniProtKB-KW"/>
</dbReference>
<evidence type="ECO:0000256" key="6">
    <source>
        <dbReference type="ARBA" id="ARBA00035275"/>
    </source>
</evidence>
<dbReference type="GO" id="GO:0005739">
    <property type="term" value="C:mitochondrion"/>
    <property type="evidence" value="ECO:0007669"/>
    <property type="project" value="UniProtKB-SubCell"/>
</dbReference>
<reference evidence="8" key="1">
    <citation type="journal article" date="2014" name="Proc. Natl. Acad. Sci. U.S.A.">
        <title>Extensive sampling of basidiomycete genomes demonstrates inadequacy of the white-rot/brown-rot paradigm for wood decay fungi.</title>
        <authorList>
            <person name="Riley R."/>
            <person name="Salamov A.A."/>
            <person name="Brown D.W."/>
            <person name="Nagy L.G."/>
            <person name="Floudas D."/>
            <person name="Held B.W."/>
            <person name="Levasseur A."/>
            <person name="Lombard V."/>
            <person name="Morin E."/>
            <person name="Otillar R."/>
            <person name="Lindquist E.A."/>
            <person name="Sun H."/>
            <person name="LaButti K.M."/>
            <person name="Schmutz J."/>
            <person name="Jabbour D."/>
            <person name="Luo H."/>
            <person name="Baker S.E."/>
            <person name="Pisabarro A.G."/>
            <person name="Walton J.D."/>
            <person name="Blanchette R.A."/>
            <person name="Henrissat B."/>
            <person name="Martin F."/>
            <person name="Cullen D."/>
            <person name="Hibbett D.S."/>
            <person name="Grigoriev I.V."/>
        </authorList>
    </citation>
    <scope>NUCLEOTIDE SEQUENCE [LARGE SCALE GENOMIC DNA]</scope>
    <source>
        <strain evidence="8">FD-172 SS1</strain>
    </source>
</reference>
<dbReference type="NCBIfam" id="TIGR01023">
    <property type="entry name" value="rpmG_bact"/>
    <property type="match status" value="1"/>
</dbReference>
<comment type="subcellular location">
    <subcellularLocation>
        <location evidence="1">Mitochondrion</location>
    </subcellularLocation>
</comment>
<dbReference type="OrthoDB" id="275534at2759"/>
<dbReference type="Gene3D" id="2.20.28.120">
    <property type="entry name" value="Ribosomal protein L33"/>
    <property type="match status" value="1"/>
</dbReference>
<dbReference type="SUPFAM" id="SSF57829">
    <property type="entry name" value="Zn-binding ribosomal proteins"/>
    <property type="match status" value="1"/>
</dbReference>
<sequence length="120" mass="13876">MAAKSKARTLLIRLVSTARTGYFYVATKNRLHPTMSRMKYDPKACSFYRKEDEVNCLSSYSFYCHTLPTYNATAIYINWSKSERAVTYNCAVWYPRHSLWLVARSKLDGARLGRSSTPSR</sequence>
<evidence type="ECO:0000313" key="7">
    <source>
        <dbReference type="EMBL" id="KDQ11667.1"/>
    </source>
</evidence>
<dbReference type="PANTHER" id="PTHR47037:SF1">
    <property type="entry name" value="LARGE RIBOSOMAL SUBUNIT PROTEIN BL33M"/>
    <property type="match status" value="1"/>
</dbReference>
<dbReference type="GO" id="GO:0003735">
    <property type="term" value="F:structural constituent of ribosome"/>
    <property type="evidence" value="ECO:0007669"/>
    <property type="project" value="InterPro"/>
</dbReference>
<keyword evidence="3" id="KW-0689">Ribosomal protein</keyword>
<evidence type="ECO:0000256" key="2">
    <source>
        <dbReference type="ARBA" id="ARBA00007596"/>
    </source>
</evidence>
<dbReference type="AlphaFoldDB" id="A0A067MIE7"/>
<dbReference type="PANTHER" id="PTHR47037">
    <property type="entry name" value="39S RIBOSOMAL PROTEIN L33, MITOCHONDRIAL"/>
    <property type="match status" value="1"/>
</dbReference>
<evidence type="ECO:0000256" key="1">
    <source>
        <dbReference type="ARBA" id="ARBA00004173"/>
    </source>
</evidence>
<keyword evidence="8" id="KW-1185">Reference proteome</keyword>
<evidence type="ECO:0000256" key="3">
    <source>
        <dbReference type="ARBA" id="ARBA00022980"/>
    </source>
</evidence>
<keyword evidence="4" id="KW-0496">Mitochondrion</keyword>
<dbReference type="InterPro" id="IPR038584">
    <property type="entry name" value="Ribosomal_bL33_sf"/>
</dbReference>
<evidence type="ECO:0000313" key="8">
    <source>
        <dbReference type="Proteomes" id="UP000027195"/>
    </source>
</evidence>
<evidence type="ECO:0000256" key="4">
    <source>
        <dbReference type="ARBA" id="ARBA00023128"/>
    </source>
</evidence>
<dbReference type="STRING" id="930990.A0A067MIE7"/>
<dbReference type="EMBL" id="KL198056">
    <property type="protein sequence ID" value="KDQ11667.1"/>
    <property type="molecule type" value="Genomic_DNA"/>
</dbReference>
<dbReference type="GO" id="GO:0006412">
    <property type="term" value="P:translation"/>
    <property type="evidence" value="ECO:0007669"/>
    <property type="project" value="InterPro"/>
</dbReference>
<protein>
    <recommendedName>
        <fullName evidence="6">Large ribosomal subunit protein bL33m</fullName>
    </recommendedName>
</protein>
<dbReference type="InterPro" id="IPR011332">
    <property type="entry name" value="Ribosomal_zn-bd"/>
</dbReference>